<dbReference type="EMBL" id="BQOL01000002">
    <property type="protein sequence ID" value="GKI19549.1"/>
    <property type="molecule type" value="Genomic_DNA"/>
</dbReference>
<dbReference type="AlphaFoldDB" id="A0AA37KRA6"/>
<accession>A0AA37KRA6</accession>
<protein>
    <submittedName>
        <fullName evidence="1">Uncharacterized protein</fullName>
    </submittedName>
</protein>
<dbReference type="RefSeq" id="WP_009596406.1">
    <property type="nucleotide sequence ID" value="NZ_AP025581.1"/>
</dbReference>
<name>A0AA37KRA6_9BACT</name>
<gene>
    <name evidence="1" type="ORF">CE91St16_24570</name>
</gene>
<reference evidence="1" key="1">
    <citation type="submission" date="2022-01" db="EMBL/GenBank/DDBJ databases">
        <title>Novel bile acid biosynthetic pathways are enriched in the microbiome of centenarians.</title>
        <authorList>
            <person name="Sato Y."/>
            <person name="Atarashi K."/>
            <person name="Plichta R.D."/>
            <person name="Arai Y."/>
            <person name="Sasajima S."/>
            <person name="Kearney M.S."/>
            <person name="Suda W."/>
            <person name="Takeshita K."/>
            <person name="Sasaki T."/>
            <person name="Okamoto S."/>
            <person name="Skelly N.A."/>
            <person name="Okamura Y."/>
            <person name="Vlamakis H."/>
            <person name="Li Y."/>
            <person name="Tanoue T."/>
            <person name="Takei H."/>
            <person name="Nittono H."/>
            <person name="Narushima S."/>
            <person name="Irie J."/>
            <person name="Itoh H."/>
            <person name="Moriya K."/>
            <person name="Sugiura Y."/>
            <person name="Suematsu M."/>
            <person name="Moritoki N."/>
            <person name="Shibata S."/>
            <person name="Littman R.D."/>
            <person name="Fischbach A.M."/>
            <person name="Uwamino Y."/>
            <person name="Inoue T."/>
            <person name="Honda A."/>
            <person name="Hattori M."/>
            <person name="Murai T."/>
            <person name="Xavier J.R."/>
            <person name="Hirose N."/>
            <person name="Honda K."/>
        </authorList>
    </citation>
    <scope>NUCLEOTIDE SEQUENCE</scope>
    <source>
        <strain evidence="1">CE91-St16</strain>
    </source>
</reference>
<dbReference type="Proteomes" id="UP001055105">
    <property type="component" value="Unassembled WGS sequence"/>
</dbReference>
<sequence>MHTDDFDGFVVTINGTTHYVDGTVPDKTLNTVSDYNSLLRDMINIPTIHEHYYSNLSREHWAQLCAAMDVIRDSQRAIDKYQEIDQIDYIHGDALYIYGLLNAFYLQQDAATTIFKIILKKKELNYFDDYPEINKIRRIRDDVCHATDRNIIKGKIIAQIFISPSTVTKNGFCYLKYTTSDGNRKVVTIHVDIDDCIAKQANDIKDILCTICKKILSSISPDVQKEYLESWSQAMKAL</sequence>
<evidence type="ECO:0000313" key="2">
    <source>
        <dbReference type="Proteomes" id="UP001055105"/>
    </source>
</evidence>
<comment type="caution">
    <text evidence="1">The sequence shown here is derived from an EMBL/GenBank/DDBJ whole genome shotgun (WGS) entry which is preliminary data.</text>
</comment>
<evidence type="ECO:0000313" key="1">
    <source>
        <dbReference type="EMBL" id="GKI19549.1"/>
    </source>
</evidence>
<proteinExistence type="predicted"/>
<organism evidence="1 2">
    <name type="scientific">Alistipes finegoldii</name>
    <dbReference type="NCBI Taxonomy" id="214856"/>
    <lineage>
        <taxon>Bacteria</taxon>
        <taxon>Pseudomonadati</taxon>
        <taxon>Bacteroidota</taxon>
        <taxon>Bacteroidia</taxon>
        <taxon>Bacteroidales</taxon>
        <taxon>Rikenellaceae</taxon>
        <taxon>Alistipes</taxon>
    </lineage>
</organism>